<sequence>MSTVLHPDLKLGEVKLKVSDLTRSIRFYEEVVGLKLLTSEGNMASLGVDGSAPLLVLEEIRDAVVLPRRSASGLYHFAILLPTRQALGQALRNLVASGIHIGQADHLVSEALYIADPDNNGIEIYRDRPRNEWPREANGQVKMASDPIDWDGLLQEAEGREWEGLPAGTVIGHVHFHVGDLAAAKAYYCDTVGFDIATDGWRQMGALFIAAGGYHHHIGLNLWAGQGAPPAPANAVGLAYFTVVLSGADELERVTARLREAGVAVESRDDASFATDSSGITMRLVAN</sequence>
<evidence type="ECO:0000313" key="3">
    <source>
        <dbReference type="Proteomes" id="UP001595715"/>
    </source>
</evidence>
<dbReference type="PANTHER" id="PTHR43279">
    <property type="entry name" value="CATECHOL-2,3-DIOXYGENASE"/>
    <property type="match status" value="1"/>
</dbReference>
<name>A0ABV8KBS3_9BACL</name>
<evidence type="ECO:0000313" key="2">
    <source>
        <dbReference type="EMBL" id="MFC4103372.1"/>
    </source>
</evidence>
<feature type="domain" description="VOC" evidence="1">
    <location>
        <begin position="170"/>
        <end position="287"/>
    </location>
</feature>
<dbReference type="Proteomes" id="UP001595715">
    <property type="component" value="Unassembled WGS sequence"/>
</dbReference>
<evidence type="ECO:0000259" key="1">
    <source>
        <dbReference type="PROSITE" id="PS51819"/>
    </source>
</evidence>
<dbReference type="SUPFAM" id="SSF54593">
    <property type="entry name" value="Glyoxalase/Bleomycin resistance protein/Dihydroxybiphenyl dioxygenase"/>
    <property type="match status" value="2"/>
</dbReference>
<accession>A0ABV8KBS3</accession>
<dbReference type="PANTHER" id="PTHR43279:SF1">
    <property type="entry name" value="CATECHOL-2,3-DIOXYGENASE"/>
    <property type="match status" value="1"/>
</dbReference>
<gene>
    <name evidence="2" type="ORF">ACFOZ8_27490</name>
</gene>
<comment type="caution">
    <text evidence="2">The sequence shown here is derived from an EMBL/GenBank/DDBJ whole genome shotgun (WGS) entry which is preliminary data.</text>
</comment>
<dbReference type="InterPro" id="IPR037523">
    <property type="entry name" value="VOC_core"/>
</dbReference>
<organism evidence="2 3">
    <name type="scientific">Paenibacillus xanthanilyticus</name>
    <dbReference type="NCBI Taxonomy" id="1783531"/>
    <lineage>
        <taxon>Bacteria</taxon>
        <taxon>Bacillati</taxon>
        <taxon>Bacillota</taxon>
        <taxon>Bacilli</taxon>
        <taxon>Bacillales</taxon>
        <taxon>Paenibacillaceae</taxon>
        <taxon>Paenibacillus</taxon>
    </lineage>
</organism>
<dbReference type="InterPro" id="IPR029068">
    <property type="entry name" value="Glyas_Bleomycin-R_OHBP_Dase"/>
</dbReference>
<dbReference type="PROSITE" id="PS51819">
    <property type="entry name" value="VOC"/>
    <property type="match status" value="2"/>
</dbReference>
<feature type="domain" description="VOC" evidence="1">
    <location>
        <begin position="10"/>
        <end position="127"/>
    </location>
</feature>
<dbReference type="CDD" id="cd16359">
    <property type="entry name" value="VOC_BsCatE_like_C"/>
    <property type="match status" value="1"/>
</dbReference>
<dbReference type="InterPro" id="IPR004360">
    <property type="entry name" value="Glyas_Fos-R_dOase_dom"/>
</dbReference>
<dbReference type="Pfam" id="PF00903">
    <property type="entry name" value="Glyoxalase"/>
    <property type="match status" value="2"/>
</dbReference>
<dbReference type="Gene3D" id="3.10.180.10">
    <property type="entry name" value="2,3-Dihydroxybiphenyl 1,2-Dioxygenase, domain 1"/>
    <property type="match status" value="2"/>
</dbReference>
<proteinExistence type="predicted"/>
<keyword evidence="3" id="KW-1185">Reference proteome</keyword>
<protein>
    <submittedName>
        <fullName evidence="2">VOC family protein</fullName>
    </submittedName>
</protein>
<dbReference type="EMBL" id="JBHSAM010000034">
    <property type="protein sequence ID" value="MFC4103372.1"/>
    <property type="molecule type" value="Genomic_DNA"/>
</dbReference>
<reference evidence="3" key="1">
    <citation type="journal article" date="2019" name="Int. J. Syst. Evol. Microbiol.">
        <title>The Global Catalogue of Microorganisms (GCM) 10K type strain sequencing project: providing services to taxonomists for standard genome sequencing and annotation.</title>
        <authorList>
            <consortium name="The Broad Institute Genomics Platform"/>
            <consortium name="The Broad Institute Genome Sequencing Center for Infectious Disease"/>
            <person name="Wu L."/>
            <person name="Ma J."/>
        </authorList>
    </citation>
    <scope>NUCLEOTIDE SEQUENCE [LARGE SCALE GENOMIC DNA]</scope>
    <source>
        <strain evidence="3">IBRC-M 10987</strain>
    </source>
</reference>
<dbReference type="RefSeq" id="WP_377721939.1">
    <property type="nucleotide sequence ID" value="NZ_JBHSAM010000034.1"/>
</dbReference>